<evidence type="ECO:0000313" key="2">
    <source>
        <dbReference type="EMBL" id="NMO97435.1"/>
    </source>
</evidence>
<reference evidence="2 3" key="1">
    <citation type="submission" date="2020-04" db="EMBL/GenBank/DDBJ databases">
        <title>Paenibacillus algicola sp. nov., a novel marine bacterium producing alginate lyase.</title>
        <authorList>
            <person name="Huang H."/>
        </authorList>
    </citation>
    <scope>NUCLEOTIDE SEQUENCE [LARGE SCALE GENOMIC DNA]</scope>
    <source>
        <strain evidence="2 3">L7-75</strain>
    </source>
</reference>
<evidence type="ECO:0000256" key="1">
    <source>
        <dbReference type="SAM" id="MobiDB-lite"/>
    </source>
</evidence>
<dbReference type="Proteomes" id="UP000565468">
    <property type="component" value="Unassembled WGS sequence"/>
</dbReference>
<name>A0A848M9S9_PAELE</name>
<dbReference type="AlphaFoldDB" id="A0A848M9S9"/>
<evidence type="ECO:0000313" key="3">
    <source>
        <dbReference type="Proteomes" id="UP000565468"/>
    </source>
</evidence>
<comment type="caution">
    <text evidence="2">The sequence shown here is derived from an EMBL/GenBank/DDBJ whole genome shotgun (WGS) entry which is preliminary data.</text>
</comment>
<gene>
    <name evidence="2" type="ORF">HII30_16845</name>
</gene>
<accession>A0A848M9S9</accession>
<organism evidence="2 3">
    <name type="scientific">Paenibacillus lemnae</name>
    <dbReference type="NCBI Taxonomy" id="1330551"/>
    <lineage>
        <taxon>Bacteria</taxon>
        <taxon>Bacillati</taxon>
        <taxon>Bacillota</taxon>
        <taxon>Bacilli</taxon>
        <taxon>Bacillales</taxon>
        <taxon>Paenibacillaceae</taxon>
        <taxon>Paenibacillus</taxon>
    </lineage>
</organism>
<sequence>MFDDEFNVQNPERQLKGADGKEAKRTDAQSEMMSDPADTTTAAASMWDHESGDEEWMNNWSGRVETHSMFRRSYE</sequence>
<dbReference type="EMBL" id="JABBPN010000018">
    <property type="protein sequence ID" value="NMO97435.1"/>
    <property type="molecule type" value="Genomic_DNA"/>
</dbReference>
<feature type="region of interest" description="Disordered" evidence="1">
    <location>
        <begin position="1"/>
        <end position="59"/>
    </location>
</feature>
<protein>
    <submittedName>
        <fullName evidence="2">Uncharacterized protein</fullName>
    </submittedName>
</protein>
<keyword evidence="3" id="KW-1185">Reference proteome</keyword>
<feature type="compositionally biased region" description="Basic and acidic residues" evidence="1">
    <location>
        <begin position="13"/>
        <end position="28"/>
    </location>
</feature>
<proteinExistence type="predicted"/>
<dbReference type="RefSeq" id="WP_169506222.1">
    <property type="nucleotide sequence ID" value="NZ_JABBPN010000018.1"/>
</dbReference>